<protein>
    <submittedName>
        <fullName evidence="2">Uncharacterized protein</fullName>
    </submittedName>
</protein>
<evidence type="ECO:0000313" key="2">
    <source>
        <dbReference type="EMBL" id="AAK79844.1"/>
    </source>
</evidence>
<dbReference type="HOGENOM" id="CLU_160533_0_0_9"/>
<dbReference type="InterPro" id="IPR011675">
    <property type="entry name" value="DUF1617"/>
</dbReference>
<evidence type="ECO:0000313" key="3">
    <source>
        <dbReference type="Proteomes" id="UP000000814"/>
    </source>
</evidence>
<dbReference type="AlphaFoldDB" id="Q97HX6"/>
<dbReference type="KEGG" id="cac:CA_C1880"/>
<proteinExistence type="predicted"/>
<dbReference type="Pfam" id="PF07761">
    <property type="entry name" value="DUF1617"/>
    <property type="match status" value="1"/>
</dbReference>
<name>Q97HX6_CLOAB</name>
<sequence>MELSNRKIIENLSALRTVSNKQLPIKASYAIAKNINKIEEELKIFRKEKEKLINKYGQKNNNGKLAIDDKGKIELADAEGYNKDLNELLDIKTDIDIHKFKLDIINNVQFSPLEIQAIECMIEE</sequence>
<dbReference type="RefSeq" id="WP_010965185.1">
    <property type="nucleotide sequence ID" value="NC_003030.1"/>
</dbReference>
<dbReference type="EMBL" id="AE001437">
    <property type="protein sequence ID" value="AAK79844.1"/>
    <property type="molecule type" value="Genomic_DNA"/>
</dbReference>
<dbReference type="eggNOG" id="ENOG50335HT">
    <property type="taxonomic scope" value="Bacteria"/>
</dbReference>
<dbReference type="PIR" id="A97132">
    <property type="entry name" value="A97132"/>
</dbReference>
<feature type="coiled-coil region" evidence="1">
    <location>
        <begin position="35"/>
        <end position="62"/>
    </location>
</feature>
<dbReference type="PATRIC" id="fig|272562.8.peg.2083"/>
<reference evidence="2 3" key="1">
    <citation type="journal article" date="2001" name="J. Bacteriol.">
        <title>Genome sequence and comparative analysis of the solvent-producing bacterium Clostridium acetobutylicum.</title>
        <authorList>
            <person name="Nolling J."/>
            <person name="Breton G."/>
            <person name="Omelchenko M.V."/>
            <person name="Makarova K.S."/>
            <person name="Zeng Q."/>
            <person name="Gibson R."/>
            <person name="Lee H.M."/>
            <person name="Dubois J."/>
            <person name="Qiu D."/>
            <person name="Hitti J."/>
            <person name="Wolf Y.I."/>
            <person name="Tatusov R.L."/>
            <person name="Sabathe F."/>
            <person name="Doucette-Stamm L."/>
            <person name="Soucaille P."/>
            <person name="Daly M.J."/>
            <person name="Bennett G.N."/>
            <person name="Koonin E.V."/>
            <person name="Smith D.R."/>
        </authorList>
    </citation>
    <scope>NUCLEOTIDE SEQUENCE [LARGE SCALE GENOMIC DNA]</scope>
    <source>
        <strain evidence="3">ATCC 824 / DSM 792 / JCM 1419 / LMG 5710 / VKM B-1787</strain>
    </source>
</reference>
<accession>Q97HX6</accession>
<dbReference type="OrthoDB" id="1936043at2"/>
<organism evidence="2 3">
    <name type="scientific">Clostridium acetobutylicum (strain ATCC 824 / DSM 792 / JCM 1419 / IAM 19013 / LMG 5710 / NBRC 13948 / NRRL B-527 / VKM B-1787 / 2291 / W)</name>
    <dbReference type="NCBI Taxonomy" id="272562"/>
    <lineage>
        <taxon>Bacteria</taxon>
        <taxon>Bacillati</taxon>
        <taxon>Bacillota</taxon>
        <taxon>Clostridia</taxon>
        <taxon>Eubacteriales</taxon>
        <taxon>Clostridiaceae</taxon>
        <taxon>Clostridium</taxon>
    </lineage>
</organism>
<dbReference type="STRING" id="272562.CA_C1880"/>
<keyword evidence="3" id="KW-1185">Reference proteome</keyword>
<gene>
    <name evidence="2" type="ordered locus">CA_C1880</name>
</gene>
<evidence type="ECO:0000256" key="1">
    <source>
        <dbReference type="SAM" id="Coils"/>
    </source>
</evidence>
<dbReference type="GeneID" id="44998369"/>
<keyword evidence="1" id="KW-0175">Coiled coil</keyword>
<dbReference type="Proteomes" id="UP000000814">
    <property type="component" value="Chromosome"/>
</dbReference>